<keyword evidence="2 5" id="KW-0547">Nucleotide-binding</keyword>
<sequence>MVSLVVGSLRPNSGELNLGSLPNRTFLKLVIAWRSRLPNCLSVNPSTTSSAALPNRSSIRRCPQSLDSFKTISDHLKNIATVMTTKPLLKPTLHVEVAVKPSEAHEVGSAQLRKEVKSWLTRHFDTVQIGIDISAELNDSDLSQVVDLVEIADYTGPPTIFGHDYHDIKSIDLDIQTYSLKVEQESRPRRAIDVTVDDEGQKARVLSLPNVALKDAWNSLVFDNRLPSLLLRYLVRMLGMVKQPNLNLAAFNWNRLCLLHGPPGSGKSTFCRALAQKLSIRLSKIFPKATLVEVNTNSMLSKYFGESGKLIGAMFERVHTMAQDPAALVCVIIDEIETIAGSRERSTTGGECNDGLRATNQLLTALDRLRFLPNVIVLCTSNLTTAIDQAFLDRVDIKQLIPCPSPTAIYDIFRSCLNELVRSSIVADGKLTASNNSTHELRPRRAVSRVQRNVSSPQSVQDRMSAGSSSQEPVTIPTYSEMFVHWTTRPQSPGSRVWNLAQECHGLSGRTLRRLPILGLAMHTWGGNVSLNDAVSALEAAVEQELEFLRIKGRQGDQVAQ</sequence>
<evidence type="ECO:0000256" key="2">
    <source>
        <dbReference type="ARBA" id="ARBA00022741"/>
    </source>
</evidence>
<dbReference type="Proteomes" id="UP000281245">
    <property type="component" value="Unassembled WGS sequence"/>
</dbReference>
<evidence type="ECO:0000256" key="4">
    <source>
        <dbReference type="ARBA" id="ARBA00023254"/>
    </source>
</evidence>
<evidence type="ECO:0000256" key="6">
    <source>
        <dbReference type="SAM" id="MobiDB-lite"/>
    </source>
</evidence>
<dbReference type="InterPro" id="IPR058249">
    <property type="entry name" value="Pch2_C"/>
</dbReference>
<evidence type="ECO:0000259" key="7">
    <source>
        <dbReference type="SMART" id="SM00382"/>
    </source>
</evidence>
<dbReference type="Gene3D" id="3.40.50.300">
    <property type="entry name" value="P-loop containing nucleotide triphosphate hydrolases"/>
    <property type="match status" value="1"/>
</dbReference>
<dbReference type="AlphaFoldDB" id="A0A3M6WA13"/>
<evidence type="ECO:0000313" key="8">
    <source>
        <dbReference type="EMBL" id="RMX75392.1"/>
    </source>
</evidence>
<reference evidence="8 9" key="1">
    <citation type="journal article" date="2018" name="BMC Genomics">
        <title>Genomic evidence for intraspecific hybridization in a clonal and extremely halotolerant yeast.</title>
        <authorList>
            <person name="Gostincar C."/>
            <person name="Stajich J.E."/>
            <person name="Zupancic J."/>
            <person name="Zalar P."/>
            <person name="Gunde-Cimerman N."/>
        </authorList>
    </citation>
    <scope>NUCLEOTIDE SEQUENCE [LARGE SCALE GENOMIC DNA]</scope>
    <source>
        <strain evidence="8 9">EXF-6656</strain>
    </source>
</reference>
<dbReference type="EMBL" id="QWIJ01001303">
    <property type="protein sequence ID" value="RMX75392.1"/>
    <property type="molecule type" value="Genomic_DNA"/>
</dbReference>
<dbReference type="Pfam" id="PF23563">
    <property type="entry name" value="TRIP13_N"/>
    <property type="match status" value="1"/>
</dbReference>
<dbReference type="Pfam" id="PF23242">
    <property type="entry name" value="AAA_lid_TRIP13_C"/>
    <property type="match status" value="1"/>
</dbReference>
<dbReference type="Pfam" id="PF00004">
    <property type="entry name" value="AAA"/>
    <property type="match status" value="1"/>
</dbReference>
<keyword evidence="4" id="KW-0469">Meiosis</keyword>
<dbReference type="PANTHER" id="PTHR45991">
    <property type="entry name" value="PACHYTENE CHECKPOINT PROTEIN 2"/>
    <property type="match status" value="1"/>
</dbReference>
<organism evidence="8 9">
    <name type="scientific">Hortaea werneckii</name>
    <name type="common">Black yeast</name>
    <name type="synonym">Cladosporium werneckii</name>
    <dbReference type="NCBI Taxonomy" id="91943"/>
    <lineage>
        <taxon>Eukaryota</taxon>
        <taxon>Fungi</taxon>
        <taxon>Dikarya</taxon>
        <taxon>Ascomycota</taxon>
        <taxon>Pezizomycotina</taxon>
        <taxon>Dothideomycetes</taxon>
        <taxon>Dothideomycetidae</taxon>
        <taxon>Mycosphaerellales</taxon>
        <taxon>Teratosphaeriaceae</taxon>
        <taxon>Hortaea</taxon>
    </lineage>
</organism>
<feature type="compositionally biased region" description="Polar residues" evidence="6">
    <location>
        <begin position="450"/>
        <end position="473"/>
    </location>
</feature>
<name>A0A3M6WA13_HORWE</name>
<dbReference type="GO" id="GO:0005524">
    <property type="term" value="F:ATP binding"/>
    <property type="evidence" value="ECO:0007669"/>
    <property type="project" value="UniProtKB-KW"/>
</dbReference>
<proteinExistence type="inferred from homology"/>
<dbReference type="InterPro" id="IPR044539">
    <property type="entry name" value="Pch2-like"/>
</dbReference>
<keyword evidence="3 5" id="KW-0067">ATP-binding</keyword>
<accession>A0A3M6WA13</accession>
<evidence type="ECO:0000256" key="3">
    <source>
        <dbReference type="ARBA" id="ARBA00022840"/>
    </source>
</evidence>
<dbReference type="GO" id="GO:0051598">
    <property type="term" value="P:meiotic recombination checkpoint signaling"/>
    <property type="evidence" value="ECO:0007669"/>
    <property type="project" value="TreeGrafter"/>
</dbReference>
<dbReference type="PANTHER" id="PTHR45991:SF1">
    <property type="entry name" value="PACHYTENE CHECKPOINT PROTEIN 2 HOMOLOG"/>
    <property type="match status" value="1"/>
</dbReference>
<comment type="caution">
    <text evidence="8">The sequence shown here is derived from an EMBL/GenBank/DDBJ whole genome shotgun (WGS) entry which is preliminary data.</text>
</comment>
<dbReference type="GO" id="GO:0005694">
    <property type="term" value="C:chromosome"/>
    <property type="evidence" value="ECO:0007669"/>
    <property type="project" value="TreeGrafter"/>
</dbReference>
<gene>
    <name evidence="8" type="ORF">D0869_11663</name>
</gene>
<dbReference type="GO" id="GO:0005634">
    <property type="term" value="C:nucleus"/>
    <property type="evidence" value="ECO:0007669"/>
    <property type="project" value="TreeGrafter"/>
</dbReference>
<evidence type="ECO:0000256" key="1">
    <source>
        <dbReference type="ARBA" id="ARBA00007271"/>
    </source>
</evidence>
<feature type="domain" description="AAA+ ATPase" evidence="7">
    <location>
        <begin position="253"/>
        <end position="402"/>
    </location>
</feature>
<evidence type="ECO:0000256" key="5">
    <source>
        <dbReference type="RuleBase" id="RU003651"/>
    </source>
</evidence>
<dbReference type="PROSITE" id="PS00674">
    <property type="entry name" value="AAA"/>
    <property type="match status" value="1"/>
</dbReference>
<dbReference type="SMART" id="SM00382">
    <property type="entry name" value="AAA"/>
    <property type="match status" value="1"/>
</dbReference>
<evidence type="ECO:0000313" key="9">
    <source>
        <dbReference type="Proteomes" id="UP000281245"/>
    </source>
</evidence>
<dbReference type="OrthoDB" id="5925at2759"/>
<dbReference type="InterPro" id="IPR003593">
    <property type="entry name" value="AAA+_ATPase"/>
</dbReference>
<dbReference type="InterPro" id="IPR003959">
    <property type="entry name" value="ATPase_AAA_core"/>
</dbReference>
<dbReference type="GO" id="GO:0007131">
    <property type="term" value="P:reciprocal meiotic recombination"/>
    <property type="evidence" value="ECO:0007669"/>
    <property type="project" value="TreeGrafter"/>
</dbReference>
<dbReference type="GO" id="GO:0016887">
    <property type="term" value="F:ATP hydrolysis activity"/>
    <property type="evidence" value="ECO:0007669"/>
    <property type="project" value="InterPro"/>
</dbReference>
<comment type="similarity">
    <text evidence="1">Belongs to the AAA ATPase family. PCH2 subfamily.</text>
</comment>
<dbReference type="InterPro" id="IPR027417">
    <property type="entry name" value="P-loop_NTPase"/>
</dbReference>
<protein>
    <recommendedName>
        <fullName evidence="7">AAA+ ATPase domain-containing protein</fullName>
    </recommendedName>
</protein>
<feature type="region of interest" description="Disordered" evidence="6">
    <location>
        <begin position="449"/>
        <end position="473"/>
    </location>
</feature>
<dbReference type="VEuPathDB" id="FungiDB:BTJ68_06527"/>
<dbReference type="SUPFAM" id="SSF52540">
    <property type="entry name" value="P-loop containing nucleoside triphosphate hydrolases"/>
    <property type="match status" value="1"/>
</dbReference>
<dbReference type="InterPro" id="IPR003960">
    <property type="entry name" value="ATPase_AAA_CS"/>
</dbReference>